<comment type="caution">
    <text evidence="1">The sequence shown here is derived from an EMBL/GenBank/DDBJ whole genome shotgun (WGS) entry which is preliminary data.</text>
</comment>
<evidence type="ECO:0000313" key="1">
    <source>
        <dbReference type="EMBL" id="MQM03247.1"/>
    </source>
</evidence>
<keyword evidence="2" id="KW-1185">Reference proteome</keyword>
<reference evidence="1" key="1">
    <citation type="submission" date="2017-07" db="EMBL/GenBank/DDBJ databases">
        <title>Taro Niue Genome Assembly and Annotation.</title>
        <authorList>
            <person name="Atibalentja N."/>
            <person name="Keating K."/>
            <person name="Fields C.J."/>
        </authorList>
    </citation>
    <scope>NUCLEOTIDE SEQUENCE</scope>
    <source>
        <strain evidence="1">Niue_2</strain>
        <tissue evidence="1">Leaf</tissue>
    </source>
</reference>
<protein>
    <submittedName>
        <fullName evidence="1">Uncharacterized protein</fullName>
    </submittedName>
</protein>
<evidence type="ECO:0000313" key="2">
    <source>
        <dbReference type="Proteomes" id="UP000652761"/>
    </source>
</evidence>
<dbReference type="Proteomes" id="UP000652761">
    <property type="component" value="Unassembled WGS sequence"/>
</dbReference>
<accession>A0A843W7A6</accession>
<dbReference type="EMBL" id="NMUH01002999">
    <property type="protein sequence ID" value="MQM03247.1"/>
    <property type="molecule type" value="Genomic_DNA"/>
</dbReference>
<gene>
    <name evidence="1" type="ORF">Taro_036020</name>
</gene>
<name>A0A843W7A6_COLES</name>
<sequence>MENDVLGRRSRVDLLWECVDLLSQFFKLAVLGTGVSTCPGGGVDTLSKIWKMLFWEEGPVSTCSGSVSTCCPNSSNWLFWELGLVSTCSESVSTW</sequence>
<proteinExistence type="predicted"/>
<feature type="non-terminal residue" evidence="1">
    <location>
        <position position="95"/>
    </location>
</feature>
<organism evidence="1 2">
    <name type="scientific">Colocasia esculenta</name>
    <name type="common">Wild taro</name>
    <name type="synonym">Arum esculentum</name>
    <dbReference type="NCBI Taxonomy" id="4460"/>
    <lineage>
        <taxon>Eukaryota</taxon>
        <taxon>Viridiplantae</taxon>
        <taxon>Streptophyta</taxon>
        <taxon>Embryophyta</taxon>
        <taxon>Tracheophyta</taxon>
        <taxon>Spermatophyta</taxon>
        <taxon>Magnoliopsida</taxon>
        <taxon>Liliopsida</taxon>
        <taxon>Araceae</taxon>
        <taxon>Aroideae</taxon>
        <taxon>Colocasieae</taxon>
        <taxon>Colocasia</taxon>
    </lineage>
</organism>
<dbReference type="AlphaFoldDB" id="A0A843W7A6"/>